<organism evidence="2 3">
    <name type="scientific">Pseudomonas cuatrocienegasensis</name>
    <dbReference type="NCBI Taxonomy" id="543360"/>
    <lineage>
        <taxon>Bacteria</taxon>
        <taxon>Pseudomonadati</taxon>
        <taxon>Pseudomonadota</taxon>
        <taxon>Gammaproteobacteria</taxon>
        <taxon>Pseudomonadales</taxon>
        <taxon>Pseudomonadaceae</taxon>
        <taxon>Pseudomonas</taxon>
    </lineage>
</organism>
<dbReference type="RefSeq" id="WP_069521439.1">
    <property type="nucleotide sequence ID" value="NZ_FOFP01000026.1"/>
</dbReference>
<evidence type="ECO:0000256" key="1">
    <source>
        <dbReference type="SAM" id="SignalP"/>
    </source>
</evidence>
<feature type="chain" id="PRO_5045935009" evidence="1">
    <location>
        <begin position="26"/>
        <end position="84"/>
    </location>
</feature>
<dbReference type="Proteomes" id="UP000198512">
    <property type="component" value="Unassembled WGS sequence"/>
</dbReference>
<reference evidence="2 3" key="1">
    <citation type="submission" date="2016-10" db="EMBL/GenBank/DDBJ databases">
        <authorList>
            <person name="Varghese N."/>
            <person name="Submissions S."/>
        </authorList>
    </citation>
    <scope>NUCLEOTIDE SEQUENCE [LARGE SCALE GENOMIC DNA]</scope>
    <source>
        <strain evidence="2 3">CIP 109853</strain>
    </source>
</reference>
<proteinExistence type="predicted"/>
<name>A0ABY1BQI9_9PSED</name>
<comment type="caution">
    <text evidence="2">The sequence shown here is derived from an EMBL/GenBank/DDBJ whole genome shotgun (WGS) entry which is preliminary data.</text>
</comment>
<accession>A0ABY1BQI9</accession>
<feature type="signal peptide" evidence="1">
    <location>
        <begin position="1"/>
        <end position="25"/>
    </location>
</feature>
<keyword evidence="3" id="KW-1185">Reference proteome</keyword>
<evidence type="ECO:0000313" key="2">
    <source>
        <dbReference type="EMBL" id="SER38125.1"/>
    </source>
</evidence>
<keyword evidence="1" id="KW-0732">Signal</keyword>
<protein>
    <submittedName>
        <fullName evidence="2">Uncharacterized protein</fullName>
    </submittedName>
</protein>
<evidence type="ECO:0000313" key="3">
    <source>
        <dbReference type="Proteomes" id="UP000198512"/>
    </source>
</evidence>
<sequence>MTRPLPLFCAAAIALSAVFGLPSLPASPVLDTDSQSLAERRAIYQVMQAQAARPAAQHLAIKVQGNSALAPVAGHPPVTERWVF</sequence>
<gene>
    <name evidence="2" type="ORF">SAMN05216600_1267</name>
</gene>
<dbReference type="EMBL" id="FOFP01000026">
    <property type="protein sequence ID" value="SER38125.1"/>
    <property type="molecule type" value="Genomic_DNA"/>
</dbReference>